<gene>
    <name evidence="2" type="ORF">TL08_04335</name>
</gene>
<dbReference type="Proteomes" id="UP000095210">
    <property type="component" value="Chromosome"/>
</dbReference>
<dbReference type="KEGG" id="ahm:TL08_04335"/>
<evidence type="ECO:0000313" key="2">
    <source>
        <dbReference type="EMBL" id="AOS61697.1"/>
    </source>
</evidence>
<keyword evidence="1" id="KW-0812">Transmembrane</keyword>
<keyword evidence="3" id="KW-1185">Reference proteome</keyword>
<evidence type="ECO:0000256" key="1">
    <source>
        <dbReference type="SAM" id="Phobius"/>
    </source>
</evidence>
<dbReference type="EMBL" id="CP014859">
    <property type="protein sequence ID" value="AOS61697.1"/>
    <property type="molecule type" value="Genomic_DNA"/>
</dbReference>
<organism evidence="2 3">
    <name type="scientific">Actinoalloteichus hymeniacidonis</name>
    <dbReference type="NCBI Taxonomy" id="340345"/>
    <lineage>
        <taxon>Bacteria</taxon>
        <taxon>Bacillati</taxon>
        <taxon>Actinomycetota</taxon>
        <taxon>Actinomycetes</taxon>
        <taxon>Pseudonocardiales</taxon>
        <taxon>Pseudonocardiaceae</taxon>
        <taxon>Actinoalloteichus</taxon>
    </lineage>
</organism>
<evidence type="ECO:0008006" key="4">
    <source>
        <dbReference type="Google" id="ProtNLM"/>
    </source>
</evidence>
<evidence type="ECO:0000313" key="3">
    <source>
        <dbReference type="Proteomes" id="UP000095210"/>
    </source>
</evidence>
<sequence length="68" mass="7700">MGCRDCRFCTEPGIVQGGRSLAIGLFYLVTLGIGWVLARMVRALQSRCPQCEHRMKLHARRMDGSFKD</sequence>
<accession>A0AAC9MXA7</accession>
<feature type="transmembrane region" description="Helical" evidence="1">
    <location>
        <begin position="20"/>
        <end position="38"/>
    </location>
</feature>
<reference evidence="3" key="1">
    <citation type="submission" date="2016-03" db="EMBL/GenBank/DDBJ databases">
        <title>Complete genome sequence of the type strain Actinoalloteichus hymeniacidonis DSM 45092.</title>
        <authorList>
            <person name="Schaffert L."/>
            <person name="Albersmeier A."/>
            <person name="Winkler A."/>
            <person name="Kalinowski J."/>
            <person name="Zotchev S."/>
            <person name="Ruckert C."/>
        </authorList>
    </citation>
    <scope>NUCLEOTIDE SEQUENCE [LARGE SCALE GENOMIC DNA]</scope>
    <source>
        <strain evidence="3">HPA177(T) (DSM 45092(T))</strain>
    </source>
</reference>
<dbReference type="AlphaFoldDB" id="A0AAC9MXA7"/>
<protein>
    <recommendedName>
        <fullName evidence="4">LITAF domain-containing protein</fullName>
    </recommendedName>
</protein>
<keyword evidence="1" id="KW-1133">Transmembrane helix</keyword>
<keyword evidence="1" id="KW-0472">Membrane</keyword>
<proteinExistence type="predicted"/>
<name>A0AAC9MXA7_9PSEU</name>